<organism evidence="1">
    <name type="scientific">Myoviridae sp. ctakU3</name>
    <dbReference type="NCBI Taxonomy" id="2825135"/>
    <lineage>
        <taxon>Viruses</taxon>
        <taxon>Duplodnaviria</taxon>
        <taxon>Heunggongvirae</taxon>
        <taxon>Uroviricota</taxon>
        <taxon>Caudoviricetes</taxon>
    </lineage>
</organism>
<dbReference type="InterPro" id="IPR020049">
    <property type="entry name" value="Major_capsid-like"/>
</dbReference>
<protein>
    <submittedName>
        <fullName evidence="1">Major capsid protein</fullName>
    </submittedName>
</protein>
<accession>A0A8S5P1Q6</accession>
<sequence>MTQRFNDAAVTSTGAFFIGELERLDQTLYEPIIDTTWSRDIDLRSDVTAADEVSSFIVSNYAGGFSGTSNGGKSWISVSGNTPARVSVSNEKKMQPLTPWGMIVSYTVLELMKAQQAGRPIDAQKYNAMKMKHQLDIDAQVYVGDKELGVKGLLNNDDEVMAHNIGKFDPTASAKSVIEQFNGVLDKAWKATNYTRLPTNILVPPSVFASLVSTQLPNTSMNLLNFVLENSLTKANGNELTIAPCKWLASEDFFDKPRIVAYTKKEDVVRFPLVQLQSLPVQYNQFEQSVPYFGAMGAVEFVRPEMVFYGVLAN</sequence>
<dbReference type="PIRSF" id="PIRSF029202">
    <property type="entry name" value="UCP029202"/>
    <property type="match status" value="1"/>
</dbReference>
<dbReference type="Pfam" id="PF09950">
    <property type="entry name" value="Major_capside"/>
    <property type="match status" value="1"/>
</dbReference>
<dbReference type="EMBL" id="BK015306">
    <property type="protein sequence ID" value="DAE00597.1"/>
    <property type="molecule type" value="Genomic_DNA"/>
</dbReference>
<reference evidence="1" key="1">
    <citation type="journal article" date="2021" name="Proc. Natl. Acad. Sci. U.S.A.">
        <title>A Catalog of Tens of Thousands of Viruses from Human Metagenomes Reveals Hidden Associations with Chronic Diseases.</title>
        <authorList>
            <person name="Tisza M.J."/>
            <person name="Buck C.B."/>
        </authorList>
    </citation>
    <scope>NUCLEOTIDE SEQUENCE</scope>
    <source>
        <strain evidence="1">CtakU3</strain>
    </source>
</reference>
<evidence type="ECO:0000313" key="1">
    <source>
        <dbReference type="EMBL" id="DAE00597.1"/>
    </source>
</evidence>
<proteinExistence type="predicted"/>
<name>A0A8S5P1Q6_9CAUD</name>